<keyword evidence="11" id="KW-0227">DNA damage</keyword>
<keyword evidence="14" id="KW-0915">Sodium</keyword>
<comment type="cofactor">
    <cofactor evidence="1">
        <name>Mg(2+)</name>
        <dbReference type="ChEBI" id="CHEBI:18420"/>
    </cofactor>
</comment>
<evidence type="ECO:0000256" key="19">
    <source>
        <dbReference type="ARBA" id="ARBA00044678"/>
    </source>
</evidence>
<dbReference type="InterPro" id="IPR050243">
    <property type="entry name" value="PHP_phosphatase"/>
</dbReference>
<evidence type="ECO:0000256" key="10">
    <source>
        <dbReference type="ARBA" id="ARBA00022705"/>
    </source>
</evidence>
<dbReference type="InterPro" id="IPR022311">
    <property type="entry name" value="PolX-like"/>
</dbReference>
<evidence type="ECO:0000256" key="7">
    <source>
        <dbReference type="ARBA" id="ARBA00022634"/>
    </source>
</evidence>
<evidence type="ECO:0000256" key="21">
    <source>
        <dbReference type="ARBA" id="ARBA00049244"/>
    </source>
</evidence>
<feature type="region of interest" description="Disordered" evidence="22">
    <location>
        <begin position="291"/>
        <end position="342"/>
    </location>
</feature>
<dbReference type="Gene3D" id="1.10.150.20">
    <property type="entry name" value="5' to 3' exonuclease, C-terminal subdomain"/>
    <property type="match status" value="1"/>
</dbReference>
<dbReference type="GO" id="GO:0006281">
    <property type="term" value="P:DNA repair"/>
    <property type="evidence" value="ECO:0007669"/>
    <property type="project" value="UniProtKB-KW"/>
</dbReference>
<keyword evidence="13" id="KW-0239">DNA-directed DNA polymerase</keyword>
<evidence type="ECO:0000256" key="3">
    <source>
        <dbReference type="ARBA" id="ARBA00012417"/>
    </source>
</evidence>
<dbReference type="Gene3D" id="3.30.210.10">
    <property type="entry name" value="DNA polymerase, thumb domain"/>
    <property type="match status" value="1"/>
</dbReference>
<evidence type="ECO:0000259" key="24">
    <source>
        <dbReference type="SMART" id="SM00481"/>
    </source>
</evidence>
<dbReference type="RefSeq" id="WP_008365927.1">
    <property type="nucleotide sequence ID" value="NZ_AOJF01000030.1"/>
</dbReference>
<dbReference type="InterPro" id="IPR029398">
    <property type="entry name" value="PolB_thumb"/>
</dbReference>
<comment type="subcellular location">
    <subcellularLocation>
        <location evidence="2">Cytoplasm</location>
    </subcellularLocation>
</comment>
<dbReference type="PATRIC" id="fig|1227483.3.peg.1175"/>
<evidence type="ECO:0000256" key="1">
    <source>
        <dbReference type="ARBA" id="ARBA00001946"/>
    </source>
</evidence>
<dbReference type="SMART" id="SM00481">
    <property type="entry name" value="POLIIIAc"/>
    <property type="match status" value="1"/>
</dbReference>
<dbReference type="PANTHER" id="PTHR36928">
    <property type="entry name" value="PHOSPHATASE YCDX-RELATED"/>
    <property type="match status" value="1"/>
</dbReference>
<keyword evidence="10" id="KW-0235">DNA replication</keyword>
<comment type="catalytic activity">
    <reaction evidence="19">
        <text>a 5'-end 2'-deoxyribose-2'-deoxyribonucleotide-DNA = (2E,4S)-4-hydroxypenten-2-al-5-phosphate + a 5'-end 5'-phospho-2'-deoxyribonucleoside-DNA + H(+)</text>
        <dbReference type="Rhea" id="RHEA:76255"/>
        <dbReference type="Rhea" id="RHEA-COMP:13180"/>
        <dbReference type="Rhea" id="RHEA-COMP:18657"/>
        <dbReference type="ChEBI" id="CHEBI:15378"/>
        <dbReference type="ChEBI" id="CHEBI:136412"/>
        <dbReference type="ChEBI" id="CHEBI:195194"/>
        <dbReference type="ChEBI" id="CHEBI:195195"/>
    </reaction>
</comment>
<evidence type="ECO:0000256" key="4">
    <source>
        <dbReference type="ARBA" id="ARBA00012720"/>
    </source>
</evidence>
<feature type="domain" description="Helix-hairpin-helix DNA-binding motif class 1" evidence="23">
    <location>
        <begin position="128"/>
        <end position="147"/>
    </location>
</feature>
<keyword evidence="15" id="KW-0234">DNA repair</keyword>
<evidence type="ECO:0000259" key="23">
    <source>
        <dbReference type="SMART" id="SM00278"/>
    </source>
</evidence>
<keyword evidence="8" id="KW-0808">Transferase</keyword>
<dbReference type="InterPro" id="IPR037160">
    <property type="entry name" value="DNA_Pol_thumb_sf"/>
</dbReference>
<dbReference type="InterPro" id="IPR043519">
    <property type="entry name" value="NT_sf"/>
</dbReference>
<feature type="domain" description="Polymerase/histidinol phosphatase N-terminal" evidence="24">
    <location>
        <begin position="368"/>
        <end position="448"/>
    </location>
</feature>
<name>M0P063_9EURY</name>
<dbReference type="PRINTS" id="PR00870">
    <property type="entry name" value="DNAPOLXBETA"/>
</dbReference>
<dbReference type="SUPFAM" id="SSF81301">
    <property type="entry name" value="Nucleotidyltransferase"/>
    <property type="match status" value="1"/>
</dbReference>
<evidence type="ECO:0000256" key="18">
    <source>
        <dbReference type="ARBA" id="ARBA00044632"/>
    </source>
</evidence>
<dbReference type="SUPFAM" id="SSF47802">
    <property type="entry name" value="DNA polymerase beta, N-terminal domain-like"/>
    <property type="match status" value="1"/>
</dbReference>
<dbReference type="CDD" id="cd07436">
    <property type="entry name" value="PHP_PolX"/>
    <property type="match status" value="1"/>
</dbReference>
<feature type="domain" description="Helix-hairpin-helix DNA-binding motif class 1" evidence="23">
    <location>
        <begin position="93"/>
        <end position="112"/>
    </location>
</feature>
<keyword evidence="9" id="KW-0548">Nucleotidyltransferase</keyword>
<evidence type="ECO:0000256" key="20">
    <source>
        <dbReference type="ARBA" id="ARBA00045548"/>
    </source>
</evidence>
<dbReference type="Pfam" id="PF14716">
    <property type="entry name" value="HHH_8"/>
    <property type="match status" value="1"/>
</dbReference>
<evidence type="ECO:0000256" key="22">
    <source>
        <dbReference type="SAM" id="MobiDB-lite"/>
    </source>
</evidence>
<evidence type="ECO:0000256" key="2">
    <source>
        <dbReference type="ARBA" id="ARBA00004496"/>
    </source>
</evidence>
<evidence type="ECO:0000256" key="16">
    <source>
        <dbReference type="ARBA" id="ARBA00035717"/>
    </source>
</evidence>
<feature type="compositionally biased region" description="Basic and acidic residues" evidence="22">
    <location>
        <begin position="313"/>
        <end position="334"/>
    </location>
</feature>
<accession>M0P063</accession>
<dbReference type="GO" id="GO:0003677">
    <property type="term" value="F:DNA binding"/>
    <property type="evidence" value="ECO:0007669"/>
    <property type="project" value="InterPro"/>
</dbReference>
<evidence type="ECO:0000256" key="14">
    <source>
        <dbReference type="ARBA" id="ARBA00023053"/>
    </source>
</evidence>
<dbReference type="GO" id="GO:0042578">
    <property type="term" value="F:phosphoric ester hydrolase activity"/>
    <property type="evidence" value="ECO:0007669"/>
    <property type="project" value="TreeGrafter"/>
</dbReference>
<dbReference type="Gene3D" id="3.30.460.10">
    <property type="entry name" value="Beta Polymerase, domain 2"/>
    <property type="match status" value="1"/>
</dbReference>
<sequence>MSRNDEVATRLEEFADLLEATGVEYKPTAYRRAAENVRDHPAPIEGLAADGEDAVAEIDRVGDAIAAKIVEYVETGAIEELDELREELPVDMAGLTAVEGVGPKTVGSLYDALGISDLDELEAAAEAGEIQEVSGFGAKTEQNILDNVPFARESRERTRLGDARPVADDALAYLADLDPVESAEVCGSIRRWKPTIGDVDLLVASEARDPIVEAFTDWEAADATIEAGTGKASVRADGTRVDLRIVDPDEFGAALQYFTGSRAHNVAVRNRAIDRGLKLNEYGLFDVSDVDGEGAEEANGDAGGDGNAAEEPDSTRAGERVAGESEDEVYRALDLDPIPPELREDRGEVDAAAEGRLPFLVEPGDLRADLHTHTDWSDGGFSIAEMARAAEERGYDYHVVTDHATGPGMVGGVGLDESDIEEQAAAVAEAADEVDIPILHGIEANIDADGGLATDDEILAALDLVVASPHAALGQDSEAATERLIRAVEHPHVDVLGHPTGRLINERPGLDPDVEAVAAAASANGTAIEVNANPARLDADGEFVRAAIEAGATIAVDTDAHSPRELDNARYGIHTARRGWAETSNVLNARSLNGLRSFLL</sequence>
<comment type="function">
    <text evidence="20">Repair polymerase that plays a key role in base-excision repair. During this process, the damaged base is excised by specific DNA glycosylases, the DNA backbone is nicked at the abasic site by an apurinic/apyrimidic (AP) endonuclease, and POLB removes 5'-deoxyribose-phosphate from the preincised AP site acting as a 5'-deoxyribose-phosphate lyase (5'-dRP lyase); through its DNA polymerase activity, it adds one nucleotide to the 3' end of the arising single-nucleotide gap. Conducts 'gap-filling' DNA synthesis in a stepwise distributive fashion rather than in a processive fashion as for other DNA polymerases. It is also able to cleave sugar-phosphate bonds 3' to an intact AP site, acting as an AP lyase.</text>
</comment>
<dbReference type="AlphaFoldDB" id="M0P063"/>
<evidence type="ECO:0000256" key="12">
    <source>
        <dbReference type="ARBA" id="ARBA00022843"/>
    </source>
</evidence>
<evidence type="ECO:0000256" key="11">
    <source>
        <dbReference type="ARBA" id="ARBA00022763"/>
    </source>
</evidence>
<dbReference type="CDD" id="cd00141">
    <property type="entry name" value="NT_POLXc"/>
    <property type="match status" value="1"/>
</dbReference>
<dbReference type="InterPro" id="IPR003583">
    <property type="entry name" value="Hlx-hairpin-Hlx_DNA-bd_motif"/>
</dbReference>
<dbReference type="InterPro" id="IPR003141">
    <property type="entry name" value="Pol/His_phosphatase_N"/>
</dbReference>
<dbReference type="InterPro" id="IPR027421">
    <property type="entry name" value="DNA_pol_lamdba_lyase_dom_sf"/>
</dbReference>
<gene>
    <name evidence="26" type="ORF">C470_05971</name>
</gene>
<evidence type="ECO:0000256" key="6">
    <source>
        <dbReference type="ARBA" id="ARBA00022481"/>
    </source>
</evidence>
<dbReference type="Proteomes" id="UP000011581">
    <property type="component" value="Unassembled WGS sequence"/>
</dbReference>
<dbReference type="SMART" id="SM00483">
    <property type="entry name" value="POLXc"/>
    <property type="match status" value="1"/>
</dbReference>
<evidence type="ECO:0000313" key="27">
    <source>
        <dbReference type="Proteomes" id="UP000011581"/>
    </source>
</evidence>
<feature type="domain" description="Helix-hairpin-helix DNA-binding motif class 1" evidence="23">
    <location>
        <begin position="53"/>
        <end position="72"/>
    </location>
</feature>
<proteinExistence type="predicted"/>
<dbReference type="InterPro" id="IPR004013">
    <property type="entry name" value="PHP_dom"/>
</dbReference>
<evidence type="ECO:0000259" key="25">
    <source>
        <dbReference type="SMART" id="SM00483"/>
    </source>
</evidence>
<evidence type="ECO:0000313" key="26">
    <source>
        <dbReference type="EMBL" id="EMA62215.1"/>
    </source>
</evidence>
<comment type="caution">
    <text evidence="26">The sequence shown here is derived from an EMBL/GenBank/DDBJ whole genome shotgun (WGS) entry which is preliminary data.</text>
</comment>
<dbReference type="Pfam" id="PF14520">
    <property type="entry name" value="HHH_5"/>
    <property type="match status" value="1"/>
</dbReference>
<dbReference type="EC" id="2.7.7.7" evidence="3"/>
<dbReference type="PANTHER" id="PTHR36928:SF1">
    <property type="entry name" value="PHOSPHATASE YCDX-RELATED"/>
    <property type="match status" value="1"/>
</dbReference>
<dbReference type="InterPro" id="IPR016195">
    <property type="entry name" value="Pol/histidinol_Pase-like"/>
</dbReference>
<comment type="catalytic activity">
    <reaction evidence="18">
        <text>2'-deoxyribonucleotide-(2'-deoxyribose 5'-phosphate)-2'-deoxyribonucleotide-DNA = a 3'-end 2'-deoxyribonucleotide-(2,3-dehydro-2,3-deoxyribose 5'-phosphate)-DNA + a 5'-end 5'-phospho-2'-deoxyribonucleoside-DNA + H(+)</text>
        <dbReference type="Rhea" id="RHEA:66592"/>
        <dbReference type="Rhea" id="RHEA-COMP:13180"/>
        <dbReference type="Rhea" id="RHEA-COMP:16897"/>
        <dbReference type="Rhea" id="RHEA-COMP:17067"/>
        <dbReference type="ChEBI" id="CHEBI:15378"/>
        <dbReference type="ChEBI" id="CHEBI:136412"/>
        <dbReference type="ChEBI" id="CHEBI:157695"/>
        <dbReference type="ChEBI" id="CHEBI:167181"/>
        <dbReference type="EC" id="4.2.99.18"/>
    </reaction>
</comment>
<dbReference type="InterPro" id="IPR002054">
    <property type="entry name" value="DNA-dir_DNA_pol_X"/>
</dbReference>
<organism evidence="26 27">
    <name type="scientific">Halorubrum distributum JCM 13561</name>
    <dbReference type="NCBI Taxonomy" id="1227483"/>
    <lineage>
        <taxon>Archaea</taxon>
        <taxon>Methanobacteriati</taxon>
        <taxon>Methanobacteriota</taxon>
        <taxon>Stenosarchaea group</taxon>
        <taxon>Halobacteria</taxon>
        <taxon>Halobacteriales</taxon>
        <taxon>Haloferacaceae</taxon>
        <taxon>Halorubrum</taxon>
        <taxon>Halorubrum distributum group</taxon>
    </lineage>
</organism>
<evidence type="ECO:0000256" key="9">
    <source>
        <dbReference type="ARBA" id="ARBA00022695"/>
    </source>
</evidence>
<dbReference type="Pfam" id="PF14791">
    <property type="entry name" value="DNA_pol_B_thumb"/>
    <property type="match status" value="1"/>
</dbReference>
<protein>
    <recommendedName>
        <fullName evidence="5">DNA polymerase beta</fullName>
        <ecNumber evidence="3">2.7.7.7</ecNumber>
        <ecNumber evidence="4">4.2.99.18</ecNumber>
    </recommendedName>
    <alternativeName>
        <fullName evidence="16">5'-deoxyribose-phosphate lyase</fullName>
    </alternativeName>
    <alternativeName>
        <fullName evidence="17">AP lyase</fullName>
    </alternativeName>
</protein>
<dbReference type="GO" id="GO:0003887">
    <property type="term" value="F:DNA-directed DNA polymerase activity"/>
    <property type="evidence" value="ECO:0007669"/>
    <property type="project" value="UniProtKB-KW"/>
</dbReference>
<dbReference type="EMBL" id="AOJF01000030">
    <property type="protein sequence ID" value="EMA62215.1"/>
    <property type="molecule type" value="Genomic_DNA"/>
</dbReference>
<evidence type="ECO:0000256" key="8">
    <source>
        <dbReference type="ARBA" id="ARBA00022679"/>
    </source>
</evidence>
<dbReference type="Pfam" id="PF02811">
    <property type="entry name" value="PHP"/>
    <property type="match status" value="1"/>
</dbReference>
<dbReference type="Gene3D" id="1.10.150.110">
    <property type="entry name" value="DNA polymerase beta, N-terminal domain-like"/>
    <property type="match status" value="1"/>
</dbReference>
<feature type="domain" description="DNA-directed DNA polymerase X" evidence="25">
    <location>
        <begin position="1"/>
        <end position="344"/>
    </location>
</feature>
<keyword evidence="7" id="KW-0237">DNA synthesis</keyword>
<evidence type="ECO:0000256" key="5">
    <source>
        <dbReference type="ARBA" id="ARBA00020020"/>
    </source>
</evidence>
<reference evidence="26 27" key="1">
    <citation type="journal article" date="2014" name="PLoS Genet.">
        <title>Phylogenetically driven sequencing of extremely halophilic archaea reveals strategies for static and dynamic osmo-response.</title>
        <authorList>
            <person name="Becker E.A."/>
            <person name="Seitzer P.M."/>
            <person name="Tritt A."/>
            <person name="Larsen D."/>
            <person name="Krusor M."/>
            <person name="Yao A.I."/>
            <person name="Wu D."/>
            <person name="Madern D."/>
            <person name="Eisen J.A."/>
            <person name="Darling A.E."/>
            <person name="Facciotti M.T."/>
        </authorList>
    </citation>
    <scope>NUCLEOTIDE SEQUENCE [LARGE SCALE GENOMIC DNA]</scope>
    <source>
        <strain evidence="26 27">JCM 13561</strain>
    </source>
</reference>
<evidence type="ECO:0000256" key="13">
    <source>
        <dbReference type="ARBA" id="ARBA00022932"/>
    </source>
</evidence>
<dbReference type="GO" id="GO:0005829">
    <property type="term" value="C:cytosol"/>
    <property type="evidence" value="ECO:0007669"/>
    <property type="project" value="TreeGrafter"/>
</dbReference>
<dbReference type="EC" id="4.2.99.18" evidence="4"/>
<keyword evidence="6" id="KW-0488">Methylation</keyword>
<dbReference type="SUPFAM" id="SSF89550">
    <property type="entry name" value="PHP domain-like"/>
    <property type="match status" value="1"/>
</dbReference>
<dbReference type="InterPro" id="IPR002008">
    <property type="entry name" value="DNA_pol_X_beta-like"/>
</dbReference>
<dbReference type="InterPro" id="IPR047967">
    <property type="entry name" value="PolX_PHP"/>
</dbReference>
<dbReference type="GO" id="GO:0140078">
    <property type="term" value="F:class I DNA-(apurinic or apyrimidinic site) endonuclease activity"/>
    <property type="evidence" value="ECO:0007669"/>
    <property type="project" value="UniProtKB-EC"/>
</dbReference>
<comment type="catalytic activity">
    <reaction evidence="21">
        <text>DNA(n) + a 2'-deoxyribonucleoside 5'-triphosphate = DNA(n+1) + diphosphate</text>
        <dbReference type="Rhea" id="RHEA:22508"/>
        <dbReference type="Rhea" id="RHEA-COMP:17339"/>
        <dbReference type="Rhea" id="RHEA-COMP:17340"/>
        <dbReference type="ChEBI" id="CHEBI:33019"/>
        <dbReference type="ChEBI" id="CHEBI:61560"/>
        <dbReference type="ChEBI" id="CHEBI:173112"/>
        <dbReference type="EC" id="2.7.7.7"/>
    </reaction>
</comment>
<keyword evidence="12" id="KW-0832">Ubl conjugation</keyword>
<dbReference type="InterPro" id="IPR010996">
    <property type="entry name" value="HHH_MUS81"/>
</dbReference>
<dbReference type="SMART" id="SM00278">
    <property type="entry name" value="HhH1"/>
    <property type="match status" value="3"/>
</dbReference>
<dbReference type="GO" id="GO:0008270">
    <property type="term" value="F:zinc ion binding"/>
    <property type="evidence" value="ECO:0007669"/>
    <property type="project" value="TreeGrafter"/>
</dbReference>
<evidence type="ECO:0000256" key="17">
    <source>
        <dbReference type="ARBA" id="ARBA00035726"/>
    </source>
</evidence>
<dbReference type="Gene3D" id="3.20.20.140">
    <property type="entry name" value="Metal-dependent hydrolases"/>
    <property type="match status" value="1"/>
</dbReference>
<evidence type="ECO:0000256" key="15">
    <source>
        <dbReference type="ARBA" id="ARBA00023204"/>
    </source>
</evidence>
<dbReference type="PIRSF" id="PIRSF005047">
    <property type="entry name" value="UCP005047_YshC"/>
    <property type="match status" value="1"/>
</dbReference>